<dbReference type="PANTHER" id="PTHR30175">
    <property type="entry name" value="PHOSPHOTRANSFERASE SYSTEM TRANSPORT PROTEIN"/>
    <property type="match status" value="1"/>
</dbReference>
<protein>
    <submittedName>
        <fullName evidence="2">Uncharacterized protein</fullName>
    </submittedName>
</protein>
<keyword evidence="3" id="KW-1185">Reference proteome</keyword>
<keyword evidence="1" id="KW-0812">Transmembrane</keyword>
<keyword evidence="1" id="KW-0472">Membrane</keyword>
<evidence type="ECO:0000313" key="3">
    <source>
        <dbReference type="Proteomes" id="UP001055025"/>
    </source>
</evidence>
<gene>
    <name evidence="2" type="ORF">ATOP_05290</name>
</gene>
<dbReference type="RefSeq" id="WP_265590601.1">
    <property type="nucleotide sequence ID" value="NZ_BQKC01000001.1"/>
</dbReference>
<name>A0AAV5AZM1_9ACTN</name>
<dbReference type="PANTHER" id="PTHR30175:SF1">
    <property type="entry name" value="PTS SYSTEM ARBUTIN-, CELLOBIOSE-, AND SALICIN-SPECIFIC EIIBC COMPONENT-RELATED"/>
    <property type="match status" value="1"/>
</dbReference>
<dbReference type="EMBL" id="BQKC01000001">
    <property type="protein sequence ID" value="GJM54874.1"/>
    <property type="molecule type" value="Genomic_DNA"/>
</dbReference>
<comment type="caution">
    <text evidence="2">The sequence shown here is derived from an EMBL/GenBank/DDBJ whole genome shotgun (WGS) entry which is preliminary data.</text>
</comment>
<organism evidence="2 3">
    <name type="scientific">Granulimonas faecalis</name>
    <dbReference type="NCBI Taxonomy" id="2894155"/>
    <lineage>
        <taxon>Bacteria</taxon>
        <taxon>Bacillati</taxon>
        <taxon>Actinomycetota</taxon>
        <taxon>Coriobacteriia</taxon>
        <taxon>Coriobacteriales</taxon>
        <taxon>Kribbibacteriaceae</taxon>
        <taxon>Granulimonas</taxon>
    </lineage>
</organism>
<feature type="transmembrane region" description="Helical" evidence="1">
    <location>
        <begin position="24"/>
        <end position="51"/>
    </location>
</feature>
<accession>A0AAV5AZM1</accession>
<dbReference type="AlphaFoldDB" id="A0AAV5AZM1"/>
<dbReference type="InterPro" id="IPR050558">
    <property type="entry name" value="PTS_Sugar-Specific_Components"/>
</dbReference>
<dbReference type="Proteomes" id="UP001055025">
    <property type="component" value="Unassembled WGS sequence"/>
</dbReference>
<proteinExistence type="predicted"/>
<sequence length="97" mass="10174">MITIVLSAIIEPTLFGLLVKNKRLFLAQIVAGAVGGAVLGLLQVHTTAFVFGSVVTFPAFISADMMNFVNAMIGLGISTVLGAVLGYAFCKKDEKLV</sequence>
<evidence type="ECO:0000313" key="2">
    <source>
        <dbReference type="EMBL" id="GJM54874.1"/>
    </source>
</evidence>
<reference evidence="2" key="1">
    <citation type="journal article" date="2022" name="Int. J. Syst. Evol. Microbiol.">
        <title>Granulimonas faecalis gen. nov., sp. nov., and Leptogranulimonas caecicola gen. nov., sp. nov., novel lactate-producing Atopobiaceae bacteria isolated from mouse intestines, and an emended description of the family Atopobiaceae.</title>
        <authorList>
            <person name="Morinaga K."/>
            <person name="Kusada H."/>
            <person name="Sakamoto S."/>
            <person name="Murakami T."/>
            <person name="Toyoda A."/>
            <person name="Mori H."/>
            <person name="Meng X.Y."/>
            <person name="Takashino M."/>
            <person name="Murotomi K."/>
            <person name="Tamaki H."/>
        </authorList>
    </citation>
    <scope>NUCLEOTIDE SEQUENCE</scope>
    <source>
        <strain evidence="2">OPF53</strain>
    </source>
</reference>
<keyword evidence="1" id="KW-1133">Transmembrane helix</keyword>
<evidence type="ECO:0000256" key="1">
    <source>
        <dbReference type="SAM" id="Phobius"/>
    </source>
</evidence>
<feature type="transmembrane region" description="Helical" evidence="1">
    <location>
        <begin position="71"/>
        <end position="90"/>
    </location>
</feature>